<evidence type="ECO:0000313" key="7">
    <source>
        <dbReference type="Proteomes" id="UP000002941"/>
    </source>
</evidence>
<keyword evidence="3" id="KW-0804">Transcription</keyword>
<dbReference type="InterPro" id="IPR036271">
    <property type="entry name" value="Tet_transcr_reg_TetR-rel_C_sf"/>
</dbReference>
<accession>J1HC28</accession>
<reference evidence="6 7" key="1">
    <citation type="submission" date="2012-05" db="EMBL/GenBank/DDBJ databases">
        <authorList>
            <person name="Harkins D.M."/>
            <person name="Madupu R."/>
            <person name="Durkin A.S."/>
            <person name="Torralba M."/>
            <person name="Methe B."/>
            <person name="Sutton G.G."/>
            <person name="Nelson K.E."/>
        </authorList>
    </citation>
    <scope>NUCLEOTIDE SEQUENCE [LARGE SCALE GENOMIC DNA]</scope>
    <source>
        <strain evidence="6 7">F0489</strain>
    </source>
</reference>
<dbReference type="InterPro" id="IPR009057">
    <property type="entry name" value="Homeodomain-like_sf"/>
</dbReference>
<proteinExistence type="predicted"/>
<dbReference type="PATRIC" id="fig|1125718.3.peg.1667"/>
<dbReference type="PANTHER" id="PTHR47506">
    <property type="entry name" value="TRANSCRIPTIONAL REGULATORY PROTEIN"/>
    <property type="match status" value="1"/>
</dbReference>
<sequence>MRRAGRPRTFDPDEALHRALMVFWERGYEGASMIVLQEATGLTAPQLYRAFESKERLFDRAVRLYQDEYGFGIRPGAPLIEAVVEYLDRAAREFTTEPGLGCFVSTGQLAAGQGAEAATAICRAERDHALDGLRRRIADAVAQGELPETADIAGLSRTIAALIQGMSVQARDGAGYEELARIAVAAEALLTDAGEGGGLT</sequence>
<dbReference type="Gene3D" id="1.10.10.60">
    <property type="entry name" value="Homeodomain-like"/>
    <property type="match status" value="1"/>
</dbReference>
<dbReference type="SUPFAM" id="SSF48498">
    <property type="entry name" value="Tetracyclin repressor-like, C-terminal domain"/>
    <property type="match status" value="1"/>
</dbReference>
<dbReference type="PANTHER" id="PTHR47506:SF1">
    <property type="entry name" value="HTH-TYPE TRANSCRIPTIONAL REGULATOR YJDC"/>
    <property type="match status" value="1"/>
</dbReference>
<gene>
    <name evidence="6" type="ORF">HMPREF1318_1849</name>
</gene>
<evidence type="ECO:0000313" key="6">
    <source>
        <dbReference type="EMBL" id="EJF43260.1"/>
    </source>
</evidence>
<dbReference type="Gene3D" id="1.10.357.10">
    <property type="entry name" value="Tetracycline Repressor, domain 2"/>
    <property type="match status" value="1"/>
</dbReference>
<organism evidence="6 7">
    <name type="scientific">Actinomyces massiliensis F0489</name>
    <dbReference type="NCBI Taxonomy" id="1125718"/>
    <lineage>
        <taxon>Bacteria</taxon>
        <taxon>Bacillati</taxon>
        <taxon>Actinomycetota</taxon>
        <taxon>Actinomycetes</taxon>
        <taxon>Actinomycetales</taxon>
        <taxon>Actinomycetaceae</taxon>
        <taxon>Actinomyces</taxon>
    </lineage>
</organism>
<keyword evidence="7" id="KW-1185">Reference proteome</keyword>
<dbReference type="EMBL" id="AKFT01000128">
    <property type="protein sequence ID" value="EJF43260.1"/>
    <property type="molecule type" value="Genomic_DNA"/>
</dbReference>
<evidence type="ECO:0000259" key="5">
    <source>
        <dbReference type="PROSITE" id="PS50977"/>
    </source>
</evidence>
<dbReference type="AlphaFoldDB" id="J1HC28"/>
<evidence type="ECO:0000256" key="4">
    <source>
        <dbReference type="PROSITE-ProRule" id="PRU00335"/>
    </source>
</evidence>
<dbReference type="PROSITE" id="PS01081">
    <property type="entry name" value="HTH_TETR_1"/>
    <property type="match status" value="1"/>
</dbReference>
<dbReference type="RefSeq" id="WP_008731896.1">
    <property type="nucleotide sequence ID" value="NZ_AKFT01000128.1"/>
</dbReference>
<keyword evidence="1" id="KW-0805">Transcription regulation</keyword>
<feature type="domain" description="HTH tetR-type" evidence="5">
    <location>
        <begin position="9"/>
        <end position="69"/>
    </location>
</feature>
<evidence type="ECO:0000256" key="2">
    <source>
        <dbReference type="ARBA" id="ARBA00023125"/>
    </source>
</evidence>
<dbReference type="PROSITE" id="PS50977">
    <property type="entry name" value="HTH_TETR_2"/>
    <property type="match status" value="1"/>
</dbReference>
<evidence type="ECO:0000256" key="3">
    <source>
        <dbReference type="ARBA" id="ARBA00023163"/>
    </source>
</evidence>
<dbReference type="InterPro" id="IPR023772">
    <property type="entry name" value="DNA-bd_HTH_TetR-type_CS"/>
</dbReference>
<feature type="DNA-binding region" description="H-T-H motif" evidence="4">
    <location>
        <begin position="32"/>
        <end position="51"/>
    </location>
</feature>
<keyword evidence="2 4" id="KW-0238">DNA-binding</keyword>
<dbReference type="GO" id="GO:0003677">
    <property type="term" value="F:DNA binding"/>
    <property type="evidence" value="ECO:0007669"/>
    <property type="project" value="UniProtKB-UniRule"/>
</dbReference>
<dbReference type="Pfam" id="PF00440">
    <property type="entry name" value="TetR_N"/>
    <property type="match status" value="1"/>
</dbReference>
<comment type="caution">
    <text evidence="6">The sequence shown here is derived from an EMBL/GenBank/DDBJ whole genome shotgun (WGS) entry which is preliminary data.</text>
</comment>
<evidence type="ECO:0000256" key="1">
    <source>
        <dbReference type="ARBA" id="ARBA00023015"/>
    </source>
</evidence>
<protein>
    <submittedName>
        <fullName evidence="6">Transcriptional regulator, TetR family</fullName>
    </submittedName>
</protein>
<dbReference type="OrthoDB" id="9805134at2"/>
<dbReference type="SUPFAM" id="SSF46689">
    <property type="entry name" value="Homeodomain-like"/>
    <property type="match status" value="1"/>
</dbReference>
<dbReference type="Proteomes" id="UP000002941">
    <property type="component" value="Unassembled WGS sequence"/>
</dbReference>
<dbReference type="eggNOG" id="COG1309">
    <property type="taxonomic scope" value="Bacteria"/>
</dbReference>
<name>J1HC28_9ACTO</name>
<dbReference type="InterPro" id="IPR001647">
    <property type="entry name" value="HTH_TetR"/>
</dbReference>